<dbReference type="PANTHER" id="PTHR43411:SF1">
    <property type="entry name" value="ADENYLOSUCCINATE LYASE"/>
    <property type="match status" value="1"/>
</dbReference>
<keyword evidence="1" id="KW-0456">Lyase</keyword>
<reference evidence="1" key="1">
    <citation type="journal article" date="2019" name="Sci. Rep.">
        <title>Draft genome of Tanacetum cinerariifolium, the natural source of mosquito coil.</title>
        <authorList>
            <person name="Yamashiro T."/>
            <person name="Shiraishi A."/>
            <person name="Satake H."/>
            <person name="Nakayama K."/>
        </authorList>
    </citation>
    <scope>NUCLEOTIDE SEQUENCE</scope>
</reference>
<dbReference type="EMBL" id="BKCJ010007481">
    <property type="protein sequence ID" value="GEU77478.1"/>
    <property type="molecule type" value="Genomic_DNA"/>
</dbReference>
<dbReference type="Gene3D" id="1.20.200.10">
    <property type="entry name" value="Fumarase/aspartase (Central domain)"/>
    <property type="match status" value="1"/>
</dbReference>
<accession>A0A6L2MU14</accession>
<dbReference type="PANTHER" id="PTHR43411">
    <property type="entry name" value="ADENYLOSUCCINATE LYASE"/>
    <property type="match status" value="1"/>
</dbReference>
<name>A0A6L2MU14_TANCI</name>
<sequence length="92" mass="10622">MVMFSDRLNRERRDISQVEILGKFASAVRKYNAHAAAYTNINWPQVTEQFVVTLGLSFNSYVTQIFGYRLSLCNRQISIRYVIETNKAGGHF</sequence>
<evidence type="ECO:0000313" key="1">
    <source>
        <dbReference type="EMBL" id="GEU77478.1"/>
    </source>
</evidence>
<dbReference type="GO" id="GO:0016829">
    <property type="term" value="F:lyase activity"/>
    <property type="evidence" value="ECO:0007669"/>
    <property type="project" value="UniProtKB-KW"/>
</dbReference>
<dbReference type="AlphaFoldDB" id="A0A6L2MU14"/>
<dbReference type="InterPro" id="IPR047136">
    <property type="entry name" value="PurB_bact"/>
</dbReference>
<protein>
    <submittedName>
        <fullName evidence="1">Adenylosuccinate lyase</fullName>
    </submittedName>
</protein>
<gene>
    <name evidence="1" type="ORF">Tci_049456</name>
</gene>
<organism evidence="1">
    <name type="scientific">Tanacetum cinerariifolium</name>
    <name type="common">Dalmatian daisy</name>
    <name type="synonym">Chrysanthemum cinerariifolium</name>
    <dbReference type="NCBI Taxonomy" id="118510"/>
    <lineage>
        <taxon>Eukaryota</taxon>
        <taxon>Viridiplantae</taxon>
        <taxon>Streptophyta</taxon>
        <taxon>Embryophyta</taxon>
        <taxon>Tracheophyta</taxon>
        <taxon>Spermatophyta</taxon>
        <taxon>Magnoliopsida</taxon>
        <taxon>eudicotyledons</taxon>
        <taxon>Gunneridae</taxon>
        <taxon>Pentapetalae</taxon>
        <taxon>asterids</taxon>
        <taxon>campanulids</taxon>
        <taxon>Asterales</taxon>
        <taxon>Asteraceae</taxon>
        <taxon>Asteroideae</taxon>
        <taxon>Anthemideae</taxon>
        <taxon>Anthemidinae</taxon>
        <taxon>Tanacetum</taxon>
    </lineage>
</organism>
<proteinExistence type="predicted"/>
<comment type="caution">
    <text evidence="1">The sequence shown here is derived from an EMBL/GenBank/DDBJ whole genome shotgun (WGS) entry which is preliminary data.</text>
</comment>